<dbReference type="EMBL" id="JBJKBG010000009">
    <property type="protein sequence ID" value="KAL3722312.1"/>
    <property type="molecule type" value="Genomic_DNA"/>
</dbReference>
<feature type="domain" description="BHLH" evidence="7">
    <location>
        <begin position="134"/>
        <end position="183"/>
    </location>
</feature>
<dbReference type="PROSITE" id="PS50888">
    <property type="entry name" value="BHLH"/>
    <property type="match status" value="1"/>
</dbReference>
<dbReference type="AlphaFoldDB" id="A0ABD3J422"/>
<feature type="region of interest" description="Disordered" evidence="6">
    <location>
        <begin position="239"/>
        <end position="262"/>
    </location>
</feature>
<dbReference type="PANTHER" id="PTHR16223">
    <property type="entry name" value="TRANSCRIPTION FACTOR BHLH83-RELATED"/>
    <property type="match status" value="1"/>
</dbReference>
<dbReference type="Proteomes" id="UP001634007">
    <property type="component" value="Unassembled WGS sequence"/>
</dbReference>
<evidence type="ECO:0000259" key="7">
    <source>
        <dbReference type="PROSITE" id="PS50888"/>
    </source>
</evidence>
<dbReference type="InterPro" id="IPR011598">
    <property type="entry name" value="bHLH_dom"/>
</dbReference>
<evidence type="ECO:0000256" key="6">
    <source>
        <dbReference type="SAM" id="MobiDB-lite"/>
    </source>
</evidence>
<proteinExistence type="predicted"/>
<dbReference type="Gene3D" id="4.10.280.10">
    <property type="entry name" value="Helix-loop-helix DNA-binding domain"/>
    <property type="match status" value="1"/>
</dbReference>
<dbReference type="PANTHER" id="PTHR16223:SF335">
    <property type="entry name" value="TRANSCRIPTION FACTOR BHLH113"/>
    <property type="match status" value="1"/>
</dbReference>
<dbReference type="CDD" id="cd11393">
    <property type="entry name" value="bHLH_AtbHLH_like"/>
    <property type="match status" value="1"/>
</dbReference>
<keyword evidence="4" id="KW-0804">Transcription</keyword>
<organism evidence="8 9">
    <name type="scientific">Eucalyptus globulus</name>
    <name type="common">Tasmanian blue gum</name>
    <dbReference type="NCBI Taxonomy" id="34317"/>
    <lineage>
        <taxon>Eukaryota</taxon>
        <taxon>Viridiplantae</taxon>
        <taxon>Streptophyta</taxon>
        <taxon>Embryophyta</taxon>
        <taxon>Tracheophyta</taxon>
        <taxon>Spermatophyta</taxon>
        <taxon>Magnoliopsida</taxon>
        <taxon>eudicotyledons</taxon>
        <taxon>Gunneridae</taxon>
        <taxon>Pentapetalae</taxon>
        <taxon>rosids</taxon>
        <taxon>malvids</taxon>
        <taxon>Myrtales</taxon>
        <taxon>Myrtaceae</taxon>
        <taxon>Myrtoideae</taxon>
        <taxon>Eucalypteae</taxon>
        <taxon>Eucalyptus</taxon>
    </lineage>
</organism>
<evidence type="ECO:0000256" key="2">
    <source>
        <dbReference type="ARBA" id="ARBA00023015"/>
    </source>
</evidence>
<keyword evidence="2" id="KW-0805">Transcription regulation</keyword>
<reference evidence="8 9" key="1">
    <citation type="submission" date="2024-11" db="EMBL/GenBank/DDBJ databases">
        <title>Chromosome-level genome assembly of Eucalyptus globulus Labill. provides insights into its genome evolution.</title>
        <authorList>
            <person name="Li X."/>
        </authorList>
    </citation>
    <scope>NUCLEOTIDE SEQUENCE [LARGE SCALE GENOMIC DNA]</scope>
    <source>
        <strain evidence="8">CL2024</strain>
        <tissue evidence="8">Fresh tender leaves</tissue>
    </source>
</reference>
<evidence type="ECO:0000313" key="8">
    <source>
        <dbReference type="EMBL" id="KAL3722312.1"/>
    </source>
</evidence>
<keyword evidence="3" id="KW-0238">DNA-binding</keyword>
<gene>
    <name evidence="8" type="ORF">ACJRO7_034654</name>
</gene>
<feature type="compositionally biased region" description="Low complexity" evidence="6">
    <location>
        <begin position="248"/>
        <end position="262"/>
    </location>
</feature>
<evidence type="ECO:0000256" key="5">
    <source>
        <dbReference type="ARBA" id="ARBA00023242"/>
    </source>
</evidence>
<dbReference type="GO" id="GO:0005634">
    <property type="term" value="C:nucleus"/>
    <property type="evidence" value="ECO:0007669"/>
    <property type="project" value="UniProtKB-SubCell"/>
</dbReference>
<name>A0ABD3J422_EUCGL</name>
<comment type="subcellular location">
    <subcellularLocation>
        <location evidence="1">Nucleus</location>
    </subcellularLocation>
</comment>
<accession>A0ABD3J422</accession>
<dbReference type="InterPro" id="IPR045239">
    <property type="entry name" value="bHLH95_bHLH"/>
</dbReference>
<dbReference type="InterPro" id="IPR036638">
    <property type="entry name" value="HLH_DNA-bd_sf"/>
</dbReference>
<dbReference type="GO" id="GO:0003677">
    <property type="term" value="F:DNA binding"/>
    <property type="evidence" value="ECO:0007669"/>
    <property type="project" value="UniProtKB-KW"/>
</dbReference>
<keyword evidence="9" id="KW-1185">Reference proteome</keyword>
<dbReference type="InterPro" id="IPR045843">
    <property type="entry name" value="IND-like"/>
</dbReference>
<evidence type="ECO:0000256" key="3">
    <source>
        <dbReference type="ARBA" id="ARBA00023125"/>
    </source>
</evidence>
<protein>
    <recommendedName>
        <fullName evidence="7">BHLH domain-containing protein</fullName>
    </recommendedName>
</protein>
<comment type="caution">
    <text evidence="8">The sequence shown here is derived from an EMBL/GenBank/DDBJ whole genome shotgun (WGS) entry which is preliminary data.</text>
</comment>
<evidence type="ECO:0000256" key="1">
    <source>
        <dbReference type="ARBA" id="ARBA00004123"/>
    </source>
</evidence>
<keyword evidence="5" id="KW-0539">Nucleus</keyword>
<dbReference type="SUPFAM" id="SSF47459">
    <property type="entry name" value="HLH, helix-loop-helix DNA-binding domain"/>
    <property type="match status" value="1"/>
</dbReference>
<evidence type="ECO:0000313" key="9">
    <source>
        <dbReference type="Proteomes" id="UP001634007"/>
    </source>
</evidence>
<dbReference type="SMART" id="SM00353">
    <property type="entry name" value="HLH"/>
    <property type="match status" value="1"/>
</dbReference>
<feature type="region of interest" description="Disordered" evidence="6">
    <location>
        <begin position="80"/>
        <end position="147"/>
    </location>
</feature>
<evidence type="ECO:0000256" key="4">
    <source>
        <dbReference type="ARBA" id="ARBA00023163"/>
    </source>
</evidence>
<sequence length="262" mass="28515">MMADEVDFAEEDNVDESGSFCQLLLANGVEGVEPAMEKQSFIFPKDKKSPQMLCFGRDVAEERGRSLLFHRSQQATVACTPPASASLPPPPCTKSTSCNAPRKPSRKRGGSSQESLVTSKDDFPIRKTSKKSKIQSPPSKALPKGRREKLGERILTLQQLVSPFGKTDTASVLHEAMGYIKFLHEQVQVLCSPYLHQPSTPTHLLPEFGENGGQEGSSKDLRSRGLCLVPMAGTYHLQSSNNGADLWSPSTATSFSSSSTKE</sequence>